<dbReference type="Proteomes" id="UP001230051">
    <property type="component" value="Unassembled WGS sequence"/>
</dbReference>
<name>A0AAD8CM88_ACIOX</name>
<reference evidence="1" key="1">
    <citation type="submission" date="2022-02" db="EMBL/GenBank/DDBJ databases">
        <title>Atlantic sturgeon de novo genome assembly.</title>
        <authorList>
            <person name="Stock M."/>
            <person name="Klopp C."/>
            <person name="Guiguen Y."/>
            <person name="Cabau C."/>
            <person name="Parinello H."/>
            <person name="Santidrian Yebra-Pimentel E."/>
            <person name="Kuhl H."/>
            <person name="Dirks R.P."/>
            <person name="Guessner J."/>
            <person name="Wuertz S."/>
            <person name="Du K."/>
            <person name="Schartl M."/>
        </authorList>
    </citation>
    <scope>NUCLEOTIDE SEQUENCE</scope>
    <source>
        <strain evidence="1">STURGEONOMICS-FGT-2020</strain>
        <tissue evidence="1">Whole blood</tissue>
    </source>
</reference>
<dbReference type="AlphaFoldDB" id="A0AAD8CM88"/>
<evidence type="ECO:0000313" key="1">
    <source>
        <dbReference type="EMBL" id="KAK1153386.1"/>
    </source>
</evidence>
<proteinExistence type="predicted"/>
<evidence type="ECO:0000313" key="2">
    <source>
        <dbReference type="Proteomes" id="UP001230051"/>
    </source>
</evidence>
<accession>A0AAD8CM88</accession>
<protein>
    <submittedName>
        <fullName evidence="1">Uncharacterized protein</fullName>
    </submittedName>
</protein>
<organism evidence="1 2">
    <name type="scientific">Acipenser oxyrinchus oxyrinchus</name>
    <dbReference type="NCBI Taxonomy" id="40147"/>
    <lineage>
        <taxon>Eukaryota</taxon>
        <taxon>Metazoa</taxon>
        <taxon>Chordata</taxon>
        <taxon>Craniata</taxon>
        <taxon>Vertebrata</taxon>
        <taxon>Euteleostomi</taxon>
        <taxon>Actinopterygii</taxon>
        <taxon>Chondrostei</taxon>
        <taxon>Acipenseriformes</taxon>
        <taxon>Acipenseridae</taxon>
        <taxon>Acipenser</taxon>
    </lineage>
</organism>
<dbReference type="EMBL" id="JAGXEW010000041">
    <property type="protein sequence ID" value="KAK1153386.1"/>
    <property type="molecule type" value="Genomic_DNA"/>
</dbReference>
<keyword evidence="2" id="KW-1185">Reference proteome</keyword>
<comment type="caution">
    <text evidence="1">The sequence shown here is derived from an EMBL/GenBank/DDBJ whole genome shotgun (WGS) entry which is preliminary data.</text>
</comment>
<gene>
    <name evidence="1" type="ORF">AOXY_G29875</name>
</gene>
<sequence length="132" mass="14374">MFGTWTLSQFKLHSLTPEVPRSSFGGSPHSGFNRLPLPLTLRPSLPLSLSLIECLHCLVVLTPGGTCHSEQAQSHCTRHGNGGIPLAPAAVPHDKGLTSDPSTWGCRLETFPLLESWKQKSASAHYYSRDTK</sequence>